<gene>
    <name evidence="1" type="primary">EFM6</name>
    <name evidence="3" type="ORF">EHS24_005243</name>
</gene>
<dbReference type="HAMAP" id="MF_03198">
    <property type="entry name" value="Methyltr_EFM6"/>
    <property type="match status" value="1"/>
</dbReference>
<comment type="caution">
    <text evidence="3">The sequence shown here is derived from an EMBL/GenBank/DDBJ whole genome shotgun (WGS) entry which is preliminary data.</text>
</comment>
<keyword evidence="1" id="KW-0808">Transferase</keyword>
<keyword evidence="1" id="KW-0963">Cytoplasm</keyword>
<dbReference type="OrthoDB" id="407325at2759"/>
<evidence type="ECO:0000256" key="2">
    <source>
        <dbReference type="SAM" id="MobiDB-lite"/>
    </source>
</evidence>
<dbReference type="InterPro" id="IPR033684">
    <property type="entry name" value="EFM6"/>
</dbReference>
<protein>
    <recommendedName>
        <fullName evidence="1">Protein-lysine N-methyltransferase EFM6</fullName>
        <ecNumber evidence="1">2.1.1.-</ecNumber>
    </recommendedName>
    <alternativeName>
        <fullName evidence="1">Elongation factor methyltransferase 6</fullName>
    </alternativeName>
</protein>
<comment type="similarity">
    <text evidence="1">Belongs to the class I-like SAM-binding methyltransferase superfamily. METTL21 family. EFM6 subfamily.</text>
</comment>
<dbReference type="GO" id="GO:0016279">
    <property type="term" value="F:protein-lysine N-methyltransferase activity"/>
    <property type="evidence" value="ECO:0007669"/>
    <property type="project" value="UniProtKB-UniRule"/>
</dbReference>
<feature type="binding site" evidence="1">
    <location>
        <begin position="97"/>
        <end position="99"/>
    </location>
    <ligand>
        <name>S-adenosyl-L-methionine</name>
        <dbReference type="ChEBI" id="CHEBI:59789"/>
    </ligand>
</feature>
<dbReference type="Pfam" id="PF10294">
    <property type="entry name" value="Methyltransf_16"/>
    <property type="match status" value="1"/>
</dbReference>
<dbReference type="SUPFAM" id="SSF53335">
    <property type="entry name" value="S-adenosyl-L-methionine-dependent methyltransferases"/>
    <property type="match status" value="1"/>
</dbReference>
<keyword evidence="1" id="KW-0949">S-adenosyl-L-methionine</keyword>
<evidence type="ECO:0000313" key="3">
    <source>
        <dbReference type="EMBL" id="RSH76842.1"/>
    </source>
</evidence>
<dbReference type="Proteomes" id="UP000279236">
    <property type="component" value="Unassembled WGS sequence"/>
</dbReference>
<feature type="binding site" evidence="1">
    <location>
        <position position="150"/>
    </location>
    <ligand>
        <name>S-adenosyl-L-methionine</name>
        <dbReference type="ChEBI" id="CHEBI:59789"/>
    </ligand>
</feature>
<reference evidence="3 4" key="1">
    <citation type="submission" date="2018-11" db="EMBL/GenBank/DDBJ databases">
        <title>Genome sequence of Apiotrichum porosum DSM 27194.</title>
        <authorList>
            <person name="Aliyu H."/>
            <person name="Gorte O."/>
            <person name="Ochsenreither K."/>
        </authorList>
    </citation>
    <scope>NUCLEOTIDE SEQUENCE [LARGE SCALE GENOMIC DNA]</scope>
    <source>
        <strain evidence="3 4">DSM 27194</strain>
    </source>
</reference>
<dbReference type="STRING" id="105984.A0A427XDD7"/>
<evidence type="ECO:0000313" key="4">
    <source>
        <dbReference type="Proteomes" id="UP000279236"/>
    </source>
</evidence>
<dbReference type="EC" id="2.1.1.-" evidence="1"/>
<feature type="region of interest" description="Disordered" evidence="2">
    <location>
        <begin position="1"/>
        <end position="21"/>
    </location>
</feature>
<dbReference type="Gene3D" id="3.40.50.150">
    <property type="entry name" value="Vaccinia Virus protein VP39"/>
    <property type="match status" value="1"/>
</dbReference>
<keyword evidence="4" id="KW-1185">Reference proteome</keyword>
<accession>A0A427XDD7</accession>
<comment type="subcellular location">
    <subcellularLocation>
        <location evidence="1">Cytoplasm</location>
    </subcellularLocation>
</comment>
<dbReference type="InterPro" id="IPR029063">
    <property type="entry name" value="SAM-dependent_MTases_sf"/>
</dbReference>
<feature type="binding site" evidence="1">
    <location>
        <position position="67"/>
    </location>
    <ligand>
        <name>S-adenosyl-L-methionine</name>
        <dbReference type="ChEBI" id="CHEBI:59789"/>
    </ligand>
</feature>
<comment type="function">
    <text evidence="1">S-adenosyl-L-methionine-dependent protein-lysine N-methyltransferase that methylates elongation factor 1-alpha.</text>
</comment>
<feature type="compositionally biased region" description="Low complexity" evidence="2">
    <location>
        <begin position="1"/>
        <end position="20"/>
    </location>
</feature>
<name>A0A427XDD7_9TREE</name>
<feature type="binding site" evidence="1">
    <location>
        <position position="167"/>
    </location>
    <ligand>
        <name>S-adenosyl-L-methionine</name>
        <dbReference type="ChEBI" id="CHEBI:59789"/>
    </ligand>
</feature>
<keyword evidence="1" id="KW-0489">Methyltransferase</keyword>
<feature type="binding site" evidence="1">
    <location>
        <position position="120"/>
    </location>
    <ligand>
        <name>S-adenosyl-L-methionine</name>
        <dbReference type="ChEBI" id="CHEBI:59789"/>
    </ligand>
</feature>
<dbReference type="EMBL" id="RSCE01000020">
    <property type="protein sequence ID" value="RSH76842.1"/>
    <property type="molecule type" value="Genomic_DNA"/>
</dbReference>
<dbReference type="PANTHER" id="PTHR14614:SF132">
    <property type="entry name" value="PROTEIN-LYSINE METHYLTRANSFERASE C42C1.13"/>
    <property type="match status" value="1"/>
</dbReference>
<dbReference type="PANTHER" id="PTHR14614">
    <property type="entry name" value="HEPATOCELLULAR CARCINOMA-ASSOCIATED ANTIGEN"/>
    <property type="match status" value="1"/>
</dbReference>
<dbReference type="InterPro" id="IPR019410">
    <property type="entry name" value="Methyltransf_16"/>
</dbReference>
<proteinExistence type="inferred from homology"/>
<evidence type="ECO:0000256" key="1">
    <source>
        <dbReference type="HAMAP-Rule" id="MF_03198"/>
    </source>
</evidence>
<dbReference type="AlphaFoldDB" id="A0A427XDD7"/>
<dbReference type="GO" id="GO:0032259">
    <property type="term" value="P:methylation"/>
    <property type="evidence" value="ECO:0007669"/>
    <property type="project" value="UniProtKB-KW"/>
</dbReference>
<sequence length="244" mass="26944">MTIQPRSRSNSGSSDDSNAAFPSFEALAPTREFTTTPLTAENRVVVKGIPDVRLKVDAGPGCGGIAWLSGEVMSRYLAYRHRLEPHHLVGKTIVELGSGTGLVGIATAMLEPTAEVWATDQDCLVDLMQANADLNLLPVGSNLHIGELSWGEPITHVPAAADVVLAADCVYFEPAFPLLVQTLCDLAPVGKDTEILFAWKKRRKRFWAMLKKHFDWEVVMDDEPGAREVYTREGINLLRLHRRR</sequence>
<organism evidence="3 4">
    <name type="scientific">Apiotrichum porosum</name>
    <dbReference type="NCBI Taxonomy" id="105984"/>
    <lineage>
        <taxon>Eukaryota</taxon>
        <taxon>Fungi</taxon>
        <taxon>Dikarya</taxon>
        <taxon>Basidiomycota</taxon>
        <taxon>Agaricomycotina</taxon>
        <taxon>Tremellomycetes</taxon>
        <taxon>Trichosporonales</taxon>
        <taxon>Trichosporonaceae</taxon>
        <taxon>Apiotrichum</taxon>
    </lineage>
</organism>
<dbReference type="GO" id="GO:0005737">
    <property type="term" value="C:cytoplasm"/>
    <property type="evidence" value="ECO:0007669"/>
    <property type="project" value="UniProtKB-SubCell"/>
</dbReference>